<sequence length="91" mass="10406">MKESEPRGRLQIPHSAPPSSRSPLSRFRYLLRSQHSQMHTSSRGKSGSRQNVGESIDFRDRSQRELVALAVACTRYLCYFTHVNRRSSTLG</sequence>
<gene>
    <name evidence="2" type="ORF">F2P81_021928</name>
</gene>
<organism evidence="2 3">
    <name type="scientific">Scophthalmus maximus</name>
    <name type="common">Turbot</name>
    <name type="synonym">Psetta maxima</name>
    <dbReference type="NCBI Taxonomy" id="52904"/>
    <lineage>
        <taxon>Eukaryota</taxon>
        <taxon>Metazoa</taxon>
        <taxon>Chordata</taxon>
        <taxon>Craniata</taxon>
        <taxon>Vertebrata</taxon>
        <taxon>Euteleostomi</taxon>
        <taxon>Actinopterygii</taxon>
        <taxon>Neopterygii</taxon>
        <taxon>Teleostei</taxon>
        <taxon>Neoteleostei</taxon>
        <taxon>Acanthomorphata</taxon>
        <taxon>Carangaria</taxon>
        <taxon>Pleuronectiformes</taxon>
        <taxon>Pleuronectoidei</taxon>
        <taxon>Scophthalmidae</taxon>
        <taxon>Scophthalmus</taxon>
    </lineage>
</organism>
<accession>A0A6A4RX69</accession>
<proteinExistence type="predicted"/>
<evidence type="ECO:0000313" key="2">
    <source>
        <dbReference type="EMBL" id="KAF0025047.1"/>
    </source>
</evidence>
<dbReference type="Proteomes" id="UP000438429">
    <property type="component" value="Unassembled WGS sequence"/>
</dbReference>
<feature type="compositionally biased region" description="Polar residues" evidence="1">
    <location>
        <begin position="34"/>
        <end position="53"/>
    </location>
</feature>
<comment type="caution">
    <text evidence="2">The sequence shown here is derived from an EMBL/GenBank/DDBJ whole genome shotgun (WGS) entry which is preliminary data.</text>
</comment>
<evidence type="ECO:0000256" key="1">
    <source>
        <dbReference type="SAM" id="MobiDB-lite"/>
    </source>
</evidence>
<name>A0A6A4RX69_SCOMX</name>
<feature type="compositionally biased region" description="Low complexity" evidence="1">
    <location>
        <begin position="13"/>
        <end position="33"/>
    </location>
</feature>
<dbReference type="EMBL" id="VEVO01000020">
    <property type="protein sequence ID" value="KAF0025047.1"/>
    <property type="molecule type" value="Genomic_DNA"/>
</dbReference>
<protein>
    <submittedName>
        <fullName evidence="2">Uncharacterized protein</fullName>
    </submittedName>
</protein>
<feature type="region of interest" description="Disordered" evidence="1">
    <location>
        <begin position="1"/>
        <end position="57"/>
    </location>
</feature>
<dbReference type="AlphaFoldDB" id="A0A6A4RX69"/>
<evidence type="ECO:0000313" key="3">
    <source>
        <dbReference type="Proteomes" id="UP000438429"/>
    </source>
</evidence>
<reference evidence="2 3" key="1">
    <citation type="submission" date="2019-06" db="EMBL/GenBank/DDBJ databases">
        <title>Draft genomes of female and male turbot (Scophthalmus maximus).</title>
        <authorList>
            <person name="Xu H."/>
            <person name="Xu X.-W."/>
            <person name="Shao C."/>
            <person name="Chen S."/>
        </authorList>
    </citation>
    <scope>NUCLEOTIDE SEQUENCE [LARGE SCALE GENOMIC DNA]</scope>
    <source>
        <strain evidence="2">Ysfricsl-2016a</strain>
        <tissue evidence="2">Blood</tissue>
    </source>
</reference>